<dbReference type="InterPro" id="IPR020846">
    <property type="entry name" value="MFS_dom"/>
</dbReference>
<feature type="transmembrane region" description="Helical" evidence="6">
    <location>
        <begin position="115"/>
        <end position="134"/>
    </location>
</feature>
<dbReference type="Pfam" id="PF07690">
    <property type="entry name" value="MFS_1"/>
    <property type="match status" value="1"/>
</dbReference>
<feature type="transmembrane region" description="Helical" evidence="6">
    <location>
        <begin position="140"/>
        <end position="165"/>
    </location>
</feature>
<dbReference type="SUPFAM" id="SSF103473">
    <property type="entry name" value="MFS general substrate transporter"/>
    <property type="match status" value="1"/>
</dbReference>
<dbReference type="PANTHER" id="PTHR43124">
    <property type="entry name" value="PURINE EFFLUX PUMP PBUE"/>
    <property type="match status" value="1"/>
</dbReference>
<feature type="transmembrane region" description="Helical" evidence="6">
    <location>
        <begin position="280"/>
        <end position="300"/>
    </location>
</feature>
<feature type="transmembrane region" description="Helical" evidence="6">
    <location>
        <begin position="374"/>
        <end position="395"/>
    </location>
</feature>
<dbReference type="CDD" id="cd17324">
    <property type="entry name" value="MFS_NepI_like"/>
    <property type="match status" value="1"/>
</dbReference>
<feature type="signal peptide" evidence="7">
    <location>
        <begin position="1"/>
        <end position="30"/>
    </location>
</feature>
<accession>A0ABQ5UBA8</accession>
<reference evidence="9" key="1">
    <citation type="journal article" date="2014" name="Int. J. Syst. Evol. Microbiol.">
        <title>Complete genome of a new Firmicutes species belonging to the dominant human colonic microbiota ('Ruminococcus bicirculans') reveals two chromosomes and a selective capacity to utilize plant glucans.</title>
        <authorList>
            <consortium name="NISC Comparative Sequencing Program"/>
            <person name="Wegmann U."/>
            <person name="Louis P."/>
            <person name="Goesmann A."/>
            <person name="Henrissat B."/>
            <person name="Duncan S.H."/>
            <person name="Flint H.J."/>
        </authorList>
    </citation>
    <scope>NUCLEOTIDE SEQUENCE</scope>
    <source>
        <strain evidence="9">NBRC 103855</strain>
    </source>
</reference>
<evidence type="ECO:0000256" key="1">
    <source>
        <dbReference type="ARBA" id="ARBA00004651"/>
    </source>
</evidence>
<keyword evidence="7" id="KW-0732">Signal</keyword>
<feature type="domain" description="Major facilitator superfamily (MFS) profile" evidence="8">
    <location>
        <begin position="49"/>
        <end position="422"/>
    </location>
</feature>
<protein>
    <submittedName>
        <fullName evidence="9">MFS transporter</fullName>
    </submittedName>
</protein>
<feature type="transmembrane region" description="Helical" evidence="6">
    <location>
        <begin position="307"/>
        <end position="326"/>
    </location>
</feature>
<feature type="transmembrane region" description="Helical" evidence="6">
    <location>
        <begin position="246"/>
        <end position="268"/>
    </location>
</feature>
<evidence type="ECO:0000256" key="6">
    <source>
        <dbReference type="SAM" id="Phobius"/>
    </source>
</evidence>
<dbReference type="EMBL" id="BSNG01000001">
    <property type="protein sequence ID" value="GLQ08706.1"/>
    <property type="molecule type" value="Genomic_DNA"/>
</dbReference>
<dbReference type="InterPro" id="IPR011701">
    <property type="entry name" value="MFS"/>
</dbReference>
<keyword evidence="10" id="KW-1185">Reference proteome</keyword>
<feature type="transmembrane region" description="Helical" evidence="6">
    <location>
        <begin position="48"/>
        <end position="69"/>
    </location>
</feature>
<feature type="transmembrane region" description="Helical" evidence="6">
    <location>
        <begin position="332"/>
        <end position="353"/>
    </location>
</feature>
<evidence type="ECO:0000256" key="4">
    <source>
        <dbReference type="ARBA" id="ARBA00022989"/>
    </source>
</evidence>
<evidence type="ECO:0000256" key="3">
    <source>
        <dbReference type="ARBA" id="ARBA00022692"/>
    </source>
</evidence>
<feature type="transmembrane region" description="Helical" evidence="6">
    <location>
        <begin position="89"/>
        <end position="108"/>
    </location>
</feature>
<dbReference type="Gene3D" id="1.20.1250.20">
    <property type="entry name" value="MFS general substrate transporter like domains"/>
    <property type="match status" value="2"/>
</dbReference>
<evidence type="ECO:0000259" key="8">
    <source>
        <dbReference type="PROSITE" id="PS50850"/>
    </source>
</evidence>
<dbReference type="InterPro" id="IPR036259">
    <property type="entry name" value="MFS_trans_sf"/>
</dbReference>
<reference evidence="9" key="2">
    <citation type="submission" date="2023-01" db="EMBL/GenBank/DDBJ databases">
        <title>Draft genome sequence of Devosia yakushimensis strain NBRC 103855.</title>
        <authorList>
            <person name="Sun Q."/>
            <person name="Mori K."/>
        </authorList>
    </citation>
    <scope>NUCLEOTIDE SEQUENCE</scope>
    <source>
        <strain evidence="9">NBRC 103855</strain>
    </source>
</reference>
<comment type="subcellular location">
    <subcellularLocation>
        <location evidence="1">Cell membrane</location>
        <topology evidence="1">Multi-pass membrane protein</topology>
    </subcellularLocation>
</comment>
<evidence type="ECO:0000256" key="5">
    <source>
        <dbReference type="ARBA" id="ARBA00023136"/>
    </source>
</evidence>
<name>A0ABQ5UBA8_9HYPH</name>
<proteinExistence type="predicted"/>
<sequence length="438" mass="44825">MNRNPSCGHPTLLTATASLCRASVSAGVFAVTASSRPSAGLGSLSTKLAIFAMAIGAFGIGTGEFAIMGLLPNLAGDLRITEPEAGHVISAYALGVVVGAPLIAVLFAKVSRKPLMLGLMALFALGNFGSAAAPDYLSLIALRFISGLPHGAYFGIAALVAASMVDVGYRARAVGRVMLGLTIATLIGMPMATWLGQYMGWRPTFTGVGIVGVLALVMIARFAPVIAIADGASPLRELSALRRPQVWLTLGISAVGCGGMFAVFTYVVPLLTDVAGIPMIWVPLVLALFGVGMTLGNILGAYMADKALMATIGGMLAFNVVSLAIIPLTAQFWLTASISVLLVGFTVAIGTALQTRLMDVAADGQTLAATLNHAAFNMANALGALLGGAAISAGYGWGSTGVVGAIMAVGGLILFFISLALDRRTQRWEPLEVVAEAA</sequence>
<keyword evidence="3 6" id="KW-0812">Transmembrane</keyword>
<gene>
    <name evidence="9" type="ORF">GCM10007913_06380</name>
</gene>
<keyword evidence="2" id="KW-1003">Cell membrane</keyword>
<comment type="caution">
    <text evidence="9">The sequence shown here is derived from an EMBL/GenBank/DDBJ whole genome shotgun (WGS) entry which is preliminary data.</text>
</comment>
<evidence type="ECO:0000313" key="9">
    <source>
        <dbReference type="EMBL" id="GLQ08706.1"/>
    </source>
</evidence>
<evidence type="ECO:0000256" key="2">
    <source>
        <dbReference type="ARBA" id="ARBA00022475"/>
    </source>
</evidence>
<keyword evidence="4 6" id="KW-1133">Transmembrane helix</keyword>
<feature type="chain" id="PRO_5046573528" evidence="7">
    <location>
        <begin position="31"/>
        <end position="438"/>
    </location>
</feature>
<feature type="transmembrane region" description="Helical" evidence="6">
    <location>
        <begin position="177"/>
        <end position="199"/>
    </location>
</feature>
<feature type="transmembrane region" description="Helical" evidence="6">
    <location>
        <begin position="401"/>
        <end position="421"/>
    </location>
</feature>
<dbReference type="PANTHER" id="PTHR43124:SF3">
    <property type="entry name" value="CHLORAMPHENICOL EFFLUX PUMP RV0191"/>
    <property type="match status" value="1"/>
</dbReference>
<dbReference type="InterPro" id="IPR050189">
    <property type="entry name" value="MFS_Efflux_Transporters"/>
</dbReference>
<evidence type="ECO:0000256" key="7">
    <source>
        <dbReference type="SAM" id="SignalP"/>
    </source>
</evidence>
<dbReference type="PROSITE" id="PS50850">
    <property type="entry name" value="MFS"/>
    <property type="match status" value="1"/>
</dbReference>
<keyword evidence="5 6" id="KW-0472">Membrane</keyword>
<evidence type="ECO:0000313" key="10">
    <source>
        <dbReference type="Proteomes" id="UP001161406"/>
    </source>
</evidence>
<dbReference type="Proteomes" id="UP001161406">
    <property type="component" value="Unassembled WGS sequence"/>
</dbReference>
<feature type="transmembrane region" description="Helical" evidence="6">
    <location>
        <begin position="205"/>
        <end position="226"/>
    </location>
</feature>
<organism evidence="9 10">
    <name type="scientific">Devosia yakushimensis</name>
    <dbReference type="NCBI Taxonomy" id="470028"/>
    <lineage>
        <taxon>Bacteria</taxon>
        <taxon>Pseudomonadati</taxon>
        <taxon>Pseudomonadota</taxon>
        <taxon>Alphaproteobacteria</taxon>
        <taxon>Hyphomicrobiales</taxon>
        <taxon>Devosiaceae</taxon>
        <taxon>Devosia</taxon>
    </lineage>
</organism>